<dbReference type="RefSeq" id="WP_376852253.1">
    <property type="nucleotide sequence ID" value="NZ_JBHSMF010000010.1"/>
</dbReference>
<organism evidence="2 3">
    <name type="scientific">Caenimonas terrae</name>
    <dbReference type="NCBI Taxonomy" id="696074"/>
    <lineage>
        <taxon>Bacteria</taxon>
        <taxon>Pseudomonadati</taxon>
        <taxon>Pseudomonadota</taxon>
        <taxon>Betaproteobacteria</taxon>
        <taxon>Burkholderiales</taxon>
        <taxon>Comamonadaceae</taxon>
        <taxon>Caenimonas</taxon>
    </lineage>
</organism>
<dbReference type="Pfam" id="PF26607">
    <property type="entry name" value="DUF8189"/>
    <property type="match status" value="1"/>
</dbReference>
<dbReference type="InterPro" id="IPR013783">
    <property type="entry name" value="Ig-like_fold"/>
</dbReference>
<accession>A0ABW0NK99</accession>
<dbReference type="CDD" id="cd22954">
    <property type="entry name" value="PLL_lectin"/>
    <property type="match status" value="1"/>
</dbReference>
<dbReference type="EMBL" id="JBHSMF010000010">
    <property type="protein sequence ID" value="MFC5500008.1"/>
    <property type="molecule type" value="Genomic_DNA"/>
</dbReference>
<dbReference type="Gene3D" id="2.60.40.10">
    <property type="entry name" value="Immunoglobulins"/>
    <property type="match status" value="1"/>
</dbReference>
<dbReference type="CDD" id="cd00063">
    <property type="entry name" value="FN3"/>
    <property type="match status" value="1"/>
</dbReference>
<dbReference type="InterPro" id="IPR003961">
    <property type="entry name" value="FN3_dom"/>
</dbReference>
<evidence type="ECO:0000313" key="2">
    <source>
        <dbReference type="EMBL" id="MFC5500008.1"/>
    </source>
</evidence>
<comment type="caution">
    <text evidence="2">The sequence shown here is derived from an EMBL/GenBank/DDBJ whole genome shotgun (WGS) entry which is preliminary data.</text>
</comment>
<feature type="domain" description="Fibronectin type-III" evidence="1">
    <location>
        <begin position="498"/>
        <end position="591"/>
    </location>
</feature>
<gene>
    <name evidence="2" type="ORF">ACFPOE_20870</name>
</gene>
<evidence type="ECO:0000313" key="3">
    <source>
        <dbReference type="Proteomes" id="UP001596037"/>
    </source>
</evidence>
<dbReference type="SMART" id="SM00060">
    <property type="entry name" value="FN3"/>
    <property type="match status" value="1"/>
</dbReference>
<dbReference type="PROSITE" id="PS50853">
    <property type="entry name" value="FN3"/>
    <property type="match status" value="1"/>
</dbReference>
<protein>
    <recommendedName>
        <fullName evidence="1">Fibronectin type-III domain-containing protein</fullName>
    </recommendedName>
</protein>
<dbReference type="InterPro" id="IPR058502">
    <property type="entry name" value="PLL-like_beta-prop"/>
</dbReference>
<dbReference type="SUPFAM" id="SSF89372">
    <property type="entry name" value="Fucose-specific lectin"/>
    <property type="match status" value="2"/>
</dbReference>
<proteinExistence type="predicted"/>
<reference evidence="3" key="1">
    <citation type="journal article" date="2019" name="Int. J. Syst. Evol. Microbiol.">
        <title>The Global Catalogue of Microorganisms (GCM) 10K type strain sequencing project: providing services to taxonomists for standard genome sequencing and annotation.</title>
        <authorList>
            <consortium name="The Broad Institute Genomics Platform"/>
            <consortium name="The Broad Institute Genome Sequencing Center for Infectious Disease"/>
            <person name="Wu L."/>
            <person name="Ma J."/>
        </authorList>
    </citation>
    <scope>NUCLEOTIDE SEQUENCE [LARGE SCALE GENOMIC DNA]</scope>
    <source>
        <strain evidence="3">CCUG 57401</strain>
    </source>
</reference>
<dbReference type="PANTHER" id="PTHR35362">
    <property type="entry name" value="ANK_REP_REGION DOMAIN-CONTAINING PROTEIN"/>
    <property type="match status" value="1"/>
</dbReference>
<name>A0ABW0NK99_9BURK</name>
<evidence type="ECO:0000259" key="1">
    <source>
        <dbReference type="PROSITE" id="PS50853"/>
    </source>
</evidence>
<dbReference type="Proteomes" id="UP001596037">
    <property type="component" value="Unassembled WGS sequence"/>
</dbReference>
<sequence>MPRPFLQSGTVLWANGLPAQGIEVKLFDRDSTSSDDDLTTQVGRSNAAGEFSFWCDRARAIDTVPVTQSLRVWDFGDPWAHPPRAPGWTTKTVTVQVPDLNDGYEPYLQFRYQLFGQQRQFTANVQFGQNVYRLPDVGVGFRQNFDATGNGAGEFHALVHRQARTGRAPRLWVARQTEPDVLGSWKSIDGDLSADTPLAVARNADGRLEIFARSASGALVHCWQGNPTGDFGGWSSLDGELPPDAPIAAAANADGRLEVFVRGTDNAVWSRRQTAPNSGWGAWNSLAGAVPPGGDVVVATNGDGRLELFAHAPDGTIRHCWQRTPGGAWSDWAALAGGLLVTGPLAVARNQDGRLEVFAQGLDGAVWHNWQTAPNSGWSGWSSLGGLWIGNGLLAGSNRDGRIEVFAHGMDRNLYHAWQRTPNGGWSNWESLGCYVHPDSAGIPEFGYRAALGRWSNGALQAYQDTLASNQPVAVRGQVSSGWTAWDRLPQLEVMDAPPQRPPAPTLNSLAPGDGFLDVSWAAVAGATGYKVGYGTEQSAIYAGAADAGNATGVRLAPLSNGTRYWVSVRASNAAGESAFSNQLSATPNGPRSGIADTVLADAGTNPPTPSAYQAFSIYYTLTNRGNRPTGPFSLRIERDAGGDTAGTSIFNYGSLGPGESVSGTDYAPAMRGGAHFWNFFIGDRQVGDLARIT</sequence>
<keyword evidence="3" id="KW-1185">Reference proteome</keyword>
<dbReference type="PANTHER" id="PTHR35362:SF1">
    <property type="entry name" value="SKICH DOMAIN-CONTAINING PROTEIN"/>
    <property type="match status" value="1"/>
</dbReference>
<dbReference type="Gene3D" id="2.120.10.70">
    <property type="entry name" value="Fucose-specific lectin"/>
    <property type="match status" value="1"/>
</dbReference>